<comment type="caution">
    <text evidence="1">The sequence shown here is derived from an EMBL/GenBank/DDBJ whole genome shotgun (WGS) entry which is preliminary data.</text>
</comment>
<accession>A0AAW0DCM4</accession>
<name>A0AAW0DCM4_9AGAR</name>
<dbReference type="Gene3D" id="3.80.10.10">
    <property type="entry name" value="Ribonuclease Inhibitor"/>
    <property type="match status" value="1"/>
</dbReference>
<gene>
    <name evidence="1" type="ORF">R3P38DRAFT_3175195</name>
</gene>
<reference evidence="1 2" key="1">
    <citation type="journal article" date="2024" name="J Genomics">
        <title>Draft genome sequencing and assembly of Favolaschia claudopus CIRM-BRFM 2984 isolated from oak limbs.</title>
        <authorList>
            <person name="Navarro D."/>
            <person name="Drula E."/>
            <person name="Chaduli D."/>
            <person name="Cazenave R."/>
            <person name="Ahrendt S."/>
            <person name="Wang J."/>
            <person name="Lipzen A."/>
            <person name="Daum C."/>
            <person name="Barry K."/>
            <person name="Grigoriev I.V."/>
            <person name="Favel A."/>
            <person name="Rosso M.N."/>
            <person name="Martin F."/>
        </authorList>
    </citation>
    <scope>NUCLEOTIDE SEQUENCE [LARGE SCALE GENOMIC DNA]</scope>
    <source>
        <strain evidence="1 2">CIRM-BRFM 2984</strain>
    </source>
</reference>
<evidence type="ECO:0000313" key="2">
    <source>
        <dbReference type="Proteomes" id="UP001362999"/>
    </source>
</evidence>
<sequence length="380" mass="41929">MSVACGAISRSQFLDCGQGFASTLCRVAISLVRANSVKLGSSALAVSPFSLTLHGKLIVNRTMHDLVSQYSAQLRHLSLKPKILTVLNVTVHSSREIEFAEHMQFPSLETLTVLPENKLKMGLGDCIRLLRAAPALVECELGNMLHTDRPRMTDPLIHASLQRLRLGRVGGPARGGEDENSAAILKHLTLPALRVLDVTTFDIQVSDLTAFLTRSSPPLTSLSINCSCLPDWAGQITASCFEHIPNLTSLTLAGTCCCPVLSRLIQRPDILPNLLHLVLHIELHFSASDRDIVIDFIKLRAVKSCRVLYRRFEIQESLVFALLALAHDDLQIRVEPLQENIVPIRLPHGLPLMSSETRIGNYSVFLTIPYIRFGSQSLLQ</sequence>
<evidence type="ECO:0000313" key="1">
    <source>
        <dbReference type="EMBL" id="KAK7048944.1"/>
    </source>
</evidence>
<dbReference type="AlphaFoldDB" id="A0AAW0DCM4"/>
<dbReference type="SUPFAM" id="SSF52047">
    <property type="entry name" value="RNI-like"/>
    <property type="match status" value="1"/>
</dbReference>
<dbReference type="Proteomes" id="UP001362999">
    <property type="component" value="Unassembled WGS sequence"/>
</dbReference>
<dbReference type="InterPro" id="IPR032675">
    <property type="entry name" value="LRR_dom_sf"/>
</dbReference>
<keyword evidence="2" id="KW-1185">Reference proteome</keyword>
<protein>
    <submittedName>
        <fullName evidence="1">Uncharacterized protein</fullName>
    </submittedName>
</protein>
<proteinExistence type="predicted"/>
<dbReference type="EMBL" id="JAWWNJ010000009">
    <property type="protein sequence ID" value="KAK7048944.1"/>
    <property type="molecule type" value="Genomic_DNA"/>
</dbReference>
<organism evidence="1 2">
    <name type="scientific">Favolaschia claudopus</name>
    <dbReference type="NCBI Taxonomy" id="2862362"/>
    <lineage>
        <taxon>Eukaryota</taxon>
        <taxon>Fungi</taxon>
        <taxon>Dikarya</taxon>
        <taxon>Basidiomycota</taxon>
        <taxon>Agaricomycotina</taxon>
        <taxon>Agaricomycetes</taxon>
        <taxon>Agaricomycetidae</taxon>
        <taxon>Agaricales</taxon>
        <taxon>Marasmiineae</taxon>
        <taxon>Mycenaceae</taxon>
        <taxon>Favolaschia</taxon>
    </lineage>
</organism>